<proteinExistence type="predicted"/>
<accession>A0A5N8VYI1</accession>
<comment type="caution">
    <text evidence="2">The sequence shown here is derived from an EMBL/GenBank/DDBJ whole genome shotgun (WGS) entry which is preliminary data.</text>
</comment>
<dbReference type="InterPro" id="IPR024983">
    <property type="entry name" value="CHAT_dom"/>
</dbReference>
<evidence type="ECO:0000259" key="1">
    <source>
        <dbReference type="Pfam" id="PF12770"/>
    </source>
</evidence>
<evidence type="ECO:0000313" key="3">
    <source>
        <dbReference type="Proteomes" id="UP000326979"/>
    </source>
</evidence>
<gene>
    <name evidence="2" type="ORF">FNH04_07385</name>
</gene>
<dbReference type="Proteomes" id="UP000326979">
    <property type="component" value="Unassembled WGS sequence"/>
</dbReference>
<dbReference type="EMBL" id="VJZE01000030">
    <property type="protein sequence ID" value="MPY39746.1"/>
    <property type="molecule type" value="Genomic_DNA"/>
</dbReference>
<dbReference type="PANTHER" id="PTHR10098">
    <property type="entry name" value="RAPSYN-RELATED"/>
    <property type="match status" value="1"/>
</dbReference>
<dbReference type="RefSeq" id="WP_152781551.1">
    <property type="nucleotide sequence ID" value="NZ_BAABEQ010000087.1"/>
</dbReference>
<organism evidence="2 3">
    <name type="scientific">Streptomyces phyllanthi</name>
    <dbReference type="NCBI Taxonomy" id="1803180"/>
    <lineage>
        <taxon>Bacteria</taxon>
        <taxon>Bacillati</taxon>
        <taxon>Actinomycetota</taxon>
        <taxon>Actinomycetes</taxon>
        <taxon>Kitasatosporales</taxon>
        <taxon>Streptomycetaceae</taxon>
        <taxon>Streptomyces</taxon>
    </lineage>
</organism>
<name>A0A5N8VYI1_9ACTN</name>
<dbReference type="AlphaFoldDB" id="A0A5N8VYI1"/>
<feature type="domain" description="CHAT" evidence="1">
    <location>
        <begin position="524"/>
        <end position="833"/>
    </location>
</feature>
<evidence type="ECO:0000313" key="2">
    <source>
        <dbReference type="EMBL" id="MPY39746.1"/>
    </source>
</evidence>
<dbReference type="OrthoDB" id="4331905at2"/>
<reference evidence="2 3" key="1">
    <citation type="submission" date="2019-07" db="EMBL/GenBank/DDBJ databases">
        <title>New species of Amycolatopsis and Streptomyces.</title>
        <authorList>
            <person name="Duangmal K."/>
            <person name="Teo W.F.A."/>
            <person name="Lipun K."/>
        </authorList>
    </citation>
    <scope>NUCLEOTIDE SEQUENCE [LARGE SCALE GENOMIC DNA]</scope>
    <source>
        <strain evidence="2 3">TISTR 2346</strain>
    </source>
</reference>
<dbReference type="Gene3D" id="1.25.40.10">
    <property type="entry name" value="Tetratricopeptide repeat domain"/>
    <property type="match status" value="2"/>
</dbReference>
<sequence length="843" mass="90269">MTGDEEYARLRERADAALAGVGDAAQAAQAAADCVRWCREHLPPDDPELARALVQHAVATSRTGETAGTGGRVAYRFESLFEEALALQRTAFGPRSEVVAITLALYADCLRPRDPLAAIAPLRERLTLLWNLRGPSHPDVGAAACLLAQTQAETSRLLSREASRQYQTCLDVFATQPPHPSAAAAWSGRAELAEAEGDLEAADLAYRRAVEVTRALTQEPSADLAVRLLGAARVAFRGGDRDSAASWYEEALAVQRALSGDAALDVAATWFSISLSTDGDRALRASREALRSAGAWLLTGAAAGLDDRRREEVIHAFAAYADRHLLSLLTIGSGDEEVFTVSAWRMRLPDLLSRPWRLRPAPHPAERELNAVLARIATRHQERYQRADTDIRVEAAGESYQGHGEELRWLRARRTELEGRLRRESLPGRRAEPLAGELLGTARRSLGREDRLLTIVRVADAYVALVVGPVEGRTTAVSLGQAAVVDQAVWRARAALEGSGRAAAFRDVAPCPVGTDDEDAPAVLARLLIEPLLPHLAECRRLRVALDGPLLHVPLGVLPLGSAPFLSSYAVDYVTALDDLAAPDRANAVTGPDVVLAAPDYDLGGVGPANPDSLFQPLDGTAEEARGIAGLRPEALVLTGRDAAKARLRELRSPRVLHLATHGYTFAGTPPGDPRDMNRRLRGNDSRLAGRYDNLRREPELRSGLALAGANTWLEHGGPGPEGETGLLTVADVTGLDLAATELVVLSACDTGVGEITAPDGHVSLRAAFLRAGARAVVASLWKVPDGPTRDLMISFYRLLDQGHGPAEALRTAQRERHAAGEPVLNWGAFVCYITATGGGDGD</sequence>
<protein>
    <submittedName>
        <fullName evidence="2">CHAT domain-containing protein</fullName>
    </submittedName>
</protein>
<dbReference type="SUPFAM" id="SSF48452">
    <property type="entry name" value="TPR-like"/>
    <property type="match status" value="1"/>
</dbReference>
<dbReference type="InterPro" id="IPR011990">
    <property type="entry name" value="TPR-like_helical_dom_sf"/>
</dbReference>
<keyword evidence="3" id="KW-1185">Reference proteome</keyword>
<dbReference type="Pfam" id="PF12770">
    <property type="entry name" value="CHAT"/>
    <property type="match status" value="1"/>
</dbReference>